<keyword evidence="2" id="KW-0677">Repeat</keyword>
<feature type="signal peptide" evidence="5">
    <location>
        <begin position="1"/>
        <end position="30"/>
    </location>
</feature>
<feature type="region of interest" description="Disordered" evidence="3">
    <location>
        <begin position="498"/>
        <end position="529"/>
    </location>
</feature>
<dbReference type="NCBIfam" id="NF033932">
    <property type="entry name" value="LapB_rpt_80"/>
    <property type="match status" value="2"/>
</dbReference>
<dbReference type="InterPro" id="IPR035986">
    <property type="entry name" value="PKD_dom_sf"/>
</dbReference>
<evidence type="ECO:0000256" key="5">
    <source>
        <dbReference type="SAM" id="SignalP"/>
    </source>
</evidence>
<evidence type="ECO:0000259" key="7">
    <source>
        <dbReference type="Pfam" id="PF22122"/>
    </source>
</evidence>
<dbReference type="InterPro" id="IPR013783">
    <property type="entry name" value="Ig-like_fold"/>
</dbReference>
<dbReference type="KEGG" id="lmt:LMRG_00739"/>
<proteinExistence type="predicted"/>
<dbReference type="InterPro" id="IPR032675">
    <property type="entry name" value="LRR_dom_sf"/>
</dbReference>
<name>A0A0H3GFZ1_LISM4</name>
<dbReference type="InterPro" id="IPR044056">
    <property type="entry name" value="InlI_Ig-like"/>
</dbReference>
<dbReference type="Gene3D" id="2.60.40.3890">
    <property type="match status" value="1"/>
</dbReference>
<dbReference type="Gene3D" id="3.80.10.10">
    <property type="entry name" value="Ribonuclease Inhibitor"/>
    <property type="match status" value="1"/>
</dbReference>
<dbReference type="Proteomes" id="UP000001288">
    <property type="component" value="Chromosome"/>
</dbReference>
<sequence>MSIKSKIMKIGICSVIVLMPLSQISLPSFAAEEVADDASQDIVNMPDSALKAQLNQIIGQAATADITKAQMLGFDSIGLYGSITDLTGLEAATNLKTLTINNATITNYESVAKLTNLNILWIETSNLTSNLLPDLNGLTNLTTMSLSNNKLDNSVYPKIKNLSNLANLNLSSNPGITNISELRSLANLTTLNVSNCQIADLSGLDAFPKITTFNGGTQRYTPLEETAIKSKTLNYNATEQTMFIPFDIMTPSSITNFNGAKITPSYQPDMYMIEMNNGVIDGSRMTGSIEGITVSDVTPSEFDQFEKFTLYTLFDFSKAGTPDNLVGKTYTVSAAGIQKFTVDHSVGITAEGNITYVAGETVTPEKFLADIKADANGATITSDVAEKVNFATPGTYTVTLNAQNTLGVKSEPFQVTVTVEAKTVITADPEVTYSLNEAKTEEEFLTEIKAMTNNETPITSDFATVVDFTKPGKYTVTLNAESALQKAAPLTVTVKISETIPNPEPTPGPDSIPESEPTDPANPANSIYPVDPVVEISTNTPVTTMKLLPKTGDSLPVNGIVVGFLVLGLGVMIARKK</sequence>
<dbReference type="AlphaFoldDB" id="A0A0H3GFZ1"/>
<keyword evidence="1" id="KW-0433">Leucine-rich repeat</keyword>
<evidence type="ECO:0000313" key="8">
    <source>
        <dbReference type="EMBL" id="AEO06274.1"/>
    </source>
</evidence>
<evidence type="ECO:0000259" key="6">
    <source>
        <dbReference type="Pfam" id="PF18981"/>
    </source>
</evidence>
<dbReference type="EMBL" id="CP002002">
    <property type="protein sequence ID" value="AEO06274.1"/>
    <property type="molecule type" value="Genomic_DNA"/>
</dbReference>
<dbReference type="PANTHER" id="PTHR46652">
    <property type="entry name" value="LEUCINE-RICH REPEAT AND IQ DOMAIN-CONTAINING PROTEIN 1-RELATED"/>
    <property type="match status" value="1"/>
</dbReference>
<keyword evidence="4" id="KW-1133">Transmembrane helix</keyword>
<keyword evidence="4" id="KW-0472">Membrane</keyword>
<feature type="chain" id="PRO_5002610047" description="Internalin" evidence="5">
    <location>
        <begin position="31"/>
        <end position="577"/>
    </location>
</feature>
<evidence type="ECO:0000256" key="1">
    <source>
        <dbReference type="ARBA" id="ARBA00022614"/>
    </source>
</evidence>
<dbReference type="Pfam" id="PF18981">
    <property type="entry name" value="InlK_D3"/>
    <property type="match status" value="2"/>
</dbReference>
<dbReference type="RefSeq" id="WP_014600793.1">
    <property type="nucleotide sequence ID" value="NC_017544.1"/>
</dbReference>
<feature type="domain" description="Internalin I Ig-like" evidence="6">
    <location>
        <begin position="424"/>
        <end position="496"/>
    </location>
</feature>
<evidence type="ECO:0008006" key="10">
    <source>
        <dbReference type="Google" id="ProtNLM"/>
    </source>
</evidence>
<evidence type="ECO:0000313" key="9">
    <source>
        <dbReference type="Proteomes" id="UP000001288"/>
    </source>
</evidence>
<dbReference type="PANTHER" id="PTHR46652:SF3">
    <property type="entry name" value="LEUCINE-RICH REPEAT-CONTAINING PROTEIN 9"/>
    <property type="match status" value="1"/>
</dbReference>
<organism evidence="8 9">
    <name type="scientific">Listeria monocytogenes serotype 1/2a (strain 10403S)</name>
    <dbReference type="NCBI Taxonomy" id="393133"/>
    <lineage>
        <taxon>Bacteria</taxon>
        <taxon>Bacillati</taxon>
        <taxon>Bacillota</taxon>
        <taxon>Bacilli</taxon>
        <taxon>Bacillales</taxon>
        <taxon>Listeriaceae</taxon>
        <taxon>Listeria</taxon>
    </lineage>
</organism>
<dbReference type="InterPro" id="IPR001611">
    <property type="entry name" value="Leu-rich_rpt"/>
</dbReference>
<dbReference type="SUPFAM" id="SSF49299">
    <property type="entry name" value="PKD domain"/>
    <property type="match status" value="1"/>
</dbReference>
<evidence type="ECO:0000256" key="4">
    <source>
        <dbReference type="SAM" id="Phobius"/>
    </source>
</evidence>
<feature type="domain" description="Internalin K" evidence="7">
    <location>
        <begin position="233"/>
        <end position="335"/>
    </location>
</feature>
<dbReference type="InterPro" id="IPR054360">
    <property type="entry name" value="InlK_D2"/>
</dbReference>
<evidence type="ECO:0000256" key="2">
    <source>
        <dbReference type="ARBA" id="ARBA00022737"/>
    </source>
</evidence>
<keyword evidence="4" id="KW-0812">Transmembrane</keyword>
<dbReference type="NCBIfam" id="TIGR01167">
    <property type="entry name" value="LPXTG_anchor"/>
    <property type="match status" value="1"/>
</dbReference>
<protein>
    <recommendedName>
        <fullName evidence="10">Internalin</fullName>
    </recommendedName>
</protein>
<dbReference type="PROSITE" id="PS51450">
    <property type="entry name" value="LRR"/>
    <property type="match status" value="2"/>
</dbReference>
<feature type="domain" description="Internalin I Ig-like" evidence="6">
    <location>
        <begin position="348"/>
        <end position="419"/>
    </location>
</feature>
<dbReference type="Pfam" id="PF22122">
    <property type="entry name" value="InlK_D2"/>
    <property type="match status" value="1"/>
</dbReference>
<feature type="transmembrane region" description="Helical" evidence="4">
    <location>
        <begin position="555"/>
        <end position="574"/>
    </location>
</feature>
<keyword evidence="5" id="KW-0732">Signal</keyword>
<dbReference type="SUPFAM" id="SSF52058">
    <property type="entry name" value="L domain-like"/>
    <property type="match status" value="1"/>
</dbReference>
<dbReference type="Gene3D" id="2.60.40.10">
    <property type="entry name" value="Immunoglobulins"/>
    <property type="match status" value="2"/>
</dbReference>
<dbReference type="InterPro" id="IPR050836">
    <property type="entry name" value="SDS22/Internalin_LRR"/>
</dbReference>
<gene>
    <name evidence="8" type="ordered locus">LMRG_00739</name>
</gene>
<dbReference type="HOGENOM" id="CLU_023619_1_0_9"/>
<evidence type="ECO:0000256" key="3">
    <source>
        <dbReference type="SAM" id="MobiDB-lite"/>
    </source>
</evidence>
<reference evidence="9" key="1">
    <citation type="submission" date="2010-04" db="EMBL/GenBank/DDBJ databases">
        <title>The genome sequence of Listeria monocytogenes strain 10403S.</title>
        <authorList>
            <consortium name="The Broad Institute Genome Sequencing Platform"/>
            <consortium name="The Broad Institute Genome Sequencing Center for Infectious Disease."/>
            <person name="Borowsky M."/>
            <person name="Borodovsky M."/>
            <person name="Young S.K."/>
            <person name="Zeng Q."/>
            <person name="Koehrsen M."/>
            <person name="Fitzgerald M."/>
            <person name="Wiedmann M."/>
            <person name="Swaminathan B."/>
            <person name="Lauer P."/>
            <person name="Portnoy D."/>
            <person name="Cossart P."/>
            <person name="Buchrieser C."/>
            <person name="Higgins D."/>
            <person name="Abouelleil A."/>
            <person name="Alvarado L."/>
            <person name="Arachchi H.M."/>
            <person name="Berlin A."/>
            <person name="Borenstein D."/>
            <person name="Brown A."/>
            <person name="Chapman S.B."/>
            <person name="Chen Z."/>
            <person name="Dunbar C.D."/>
            <person name="Engels R."/>
            <person name="Freedman E."/>
            <person name="Gearin G."/>
            <person name="Gellesch M."/>
            <person name="Goldberg J."/>
            <person name="Griggs A."/>
            <person name="Gujja S."/>
            <person name="Heilman E."/>
            <person name="Heiman D."/>
            <person name="Howarth C."/>
            <person name="Jen D."/>
            <person name="Larson L."/>
            <person name="Lui A."/>
            <person name="MacDonald J."/>
            <person name="Mehta T."/>
            <person name="Montmayeur A."/>
            <person name="Neiman D."/>
            <person name="Park D."/>
            <person name="Pearson M."/>
            <person name="Priest M."/>
            <person name="Richards J."/>
            <person name="Roberts A."/>
            <person name="Saif S."/>
            <person name="Shea T."/>
            <person name="Shenoy N."/>
            <person name="Sisk P."/>
            <person name="Stolte C."/>
            <person name="Sykes S."/>
            <person name="Walk T."/>
            <person name="White J."/>
            <person name="Yandava C."/>
            <person name="Haas B."/>
            <person name="Nusbaum C."/>
            <person name="Birren B."/>
        </authorList>
    </citation>
    <scope>NUCLEOTIDE SEQUENCE [LARGE SCALE GENOMIC DNA]</scope>
    <source>
        <strain evidence="9">10403S</strain>
    </source>
</reference>
<accession>A0A0H3GFZ1</accession>